<dbReference type="OrthoDB" id="2455856at2"/>
<evidence type="ECO:0000256" key="1">
    <source>
        <dbReference type="SAM" id="Phobius"/>
    </source>
</evidence>
<evidence type="ECO:0000313" key="2">
    <source>
        <dbReference type="EMBL" id="KAB2332651.1"/>
    </source>
</evidence>
<keyword evidence="3" id="KW-1185">Reference proteome</keyword>
<feature type="transmembrane region" description="Helical" evidence="1">
    <location>
        <begin position="82"/>
        <end position="102"/>
    </location>
</feature>
<dbReference type="EMBL" id="WBOT01000003">
    <property type="protein sequence ID" value="KAB2332651.1"/>
    <property type="molecule type" value="Genomic_DNA"/>
</dbReference>
<name>A0A7V7RLG8_9BACI</name>
<proteinExistence type="predicted"/>
<keyword evidence="1" id="KW-0472">Membrane</keyword>
<feature type="transmembrane region" description="Helical" evidence="1">
    <location>
        <begin position="34"/>
        <end position="53"/>
    </location>
</feature>
<organism evidence="2 3">
    <name type="scientific">Bacillus mesophilum</name>
    <dbReference type="NCBI Taxonomy" id="1071718"/>
    <lineage>
        <taxon>Bacteria</taxon>
        <taxon>Bacillati</taxon>
        <taxon>Bacillota</taxon>
        <taxon>Bacilli</taxon>
        <taxon>Bacillales</taxon>
        <taxon>Bacillaceae</taxon>
        <taxon>Bacillus</taxon>
    </lineage>
</organism>
<reference evidence="2 3" key="1">
    <citation type="journal article" date="2014" name="Arch. Microbiol.">
        <title>Bacillus mesophilum sp. nov., strain IITR-54T, a novel 4-chlorobiphenyl dechlorinating bacterium.</title>
        <authorList>
            <person name="Manickam N."/>
            <person name="Singh N.K."/>
            <person name="Bajaj A."/>
            <person name="Kumar R.M."/>
            <person name="Kaur G."/>
            <person name="Kaur N."/>
            <person name="Bala M."/>
            <person name="Kumar A."/>
            <person name="Mayilraj S."/>
        </authorList>
    </citation>
    <scope>NUCLEOTIDE SEQUENCE [LARGE SCALE GENOMIC DNA]</scope>
    <source>
        <strain evidence="2 3">IITR-54</strain>
    </source>
</reference>
<protein>
    <recommendedName>
        <fullName evidence="4">Yip1 domain-containing protein</fullName>
    </recommendedName>
</protein>
<comment type="caution">
    <text evidence="2">The sequence shown here is derived from an EMBL/GenBank/DDBJ whole genome shotgun (WGS) entry which is preliminary data.</text>
</comment>
<keyword evidence="1" id="KW-1133">Transmembrane helix</keyword>
<dbReference type="AlphaFoldDB" id="A0A7V7RLG8"/>
<dbReference type="Proteomes" id="UP000441354">
    <property type="component" value="Unassembled WGS sequence"/>
</dbReference>
<evidence type="ECO:0008006" key="4">
    <source>
        <dbReference type="Google" id="ProtNLM"/>
    </source>
</evidence>
<evidence type="ECO:0000313" key="3">
    <source>
        <dbReference type="Proteomes" id="UP000441354"/>
    </source>
</evidence>
<dbReference type="RefSeq" id="WP_151573950.1">
    <property type="nucleotide sequence ID" value="NZ_WBOT01000003.1"/>
</dbReference>
<feature type="transmembrane region" description="Helical" evidence="1">
    <location>
        <begin position="191"/>
        <end position="214"/>
    </location>
</feature>
<accession>A0A7V7RLG8</accession>
<gene>
    <name evidence="2" type="ORF">F7732_11200</name>
</gene>
<sequence>MIYEVRLIKGLLHPYDFFYQLQNAEEVRNLTKRIVFLFIASILIFTIGAYFGIGNDIISNELTSVSAGEFETKKLFFALGQILWGVCYPALLLFIPALYFWSLTDIPYKKVLTLQFFAVSILIAEKAIFMFLAFQLGLDKDSSPLSLGIIAQSLTDNLFVTSFFGQISLIGIFVIWLQYKGLVYLSERKPRVLFLIVLSIHLLYWVISALLSYIKFEKLL</sequence>
<feature type="transmembrane region" description="Helical" evidence="1">
    <location>
        <begin position="158"/>
        <end position="179"/>
    </location>
</feature>
<feature type="transmembrane region" description="Helical" evidence="1">
    <location>
        <begin position="114"/>
        <end position="138"/>
    </location>
</feature>
<keyword evidence="1" id="KW-0812">Transmembrane</keyword>